<dbReference type="Proteomes" id="UP000887576">
    <property type="component" value="Unplaced"/>
</dbReference>
<protein>
    <submittedName>
        <fullName evidence="2">Cytochrome b561 domain-containing protein</fullName>
    </submittedName>
</protein>
<sequence length="260" mass="29385">MSLLFDSYNILNDHQSSRLFNAVLAASQIFGALAVLTVAFWASLDAEGGYAWNADPEKQFHYHPTFMTMGLIFLFGEAAIVYRVFRHEKKRFTKLLHIVIHSAALVFMIVSLKAVFDSHDYHRAPDGTLAPIPNLYSLHSWIGILTVVGYVLQYAFGFITFFFPGLNLDIRKFSLPFHQLFGIILMIAVTGAALMGITERAAWKHTCWTKNGEFCAQQMVANFLGLTIVGYSTCVLFIVLNPRWKRKPLPEEVCLHSESD</sequence>
<reference evidence="2" key="1">
    <citation type="submission" date="2022-11" db="UniProtKB">
        <authorList>
            <consortium name="WormBaseParasite"/>
        </authorList>
    </citation>
    <scope>IDENTIFICATION</scope>
</reference>
<accession>A0AC34QH43</accession>
<name>A0AC34QH43_9BILA</name>
<dbReference type="WBParaSite" id="JU765_v2.g16306.t1">
    <property type="protein sequence ID" value="JU765_v2.g16306.t1"/>
    <property type="gene ID" value="JU765_v2.g16306"/>
</dbReference>
<proteinExistence type="predicted"/>
<organism evidence="1 2">
    <name type="scientific">Panagrolaimus sp. JU765</name>
    <dbReference type="NCBI Taxonomy" id="591449"/>
    <lineage>
        <taxon>Eukaryota</taxon>
        <taxon>Metazoa</taxon>
        <taxon>Ecdysozoa</taxon>
        <taxon>Nematoda</taxon>
        <taxon>Chromadorea</taxon>
        <taxon>Rhabditida</taxon>
        <taxon>Tylenchina</taxon>
        <taxon>Panagrolaimomorpha</taxon>
        <taxon>Panagrolaimoidea</taxon>
        <taxon>Panagrolaimidae</taxon>
        <taxon>Panagrolaimus</taxon>
    </lineage>
</organism>
<evidence type="ECO:0000313" key="2">
    <source>
        <dbReference type="WBParaSite" id="JU765_v2.g16306.t1"/>
    </source>
</evidence>
<evidence type="ECO:0000313" key="1">
    <source>
        <dbReference type="Proteomes" id="UP000887576"/>
    </source>
</evidence>